<keyword evidence="3" id="KW-1185">Reference proteome</keyword>
<feature type="transmembrane region" description="Helical" evidence="1">
    <location>
        <begin position="71"/>
        <end position="96"/>
    </location>
</feature>
<keyword evidence="1" id="KW-0472">Membrane</keyword>
<feature type="transmembrane region" description="Helical" evidence="1">
    <location>
        <begin position="162"/>
        <end position="182"/>
    </location>
</feature>
<keyword evidence="1" id="KW-0812">Transmembrane</keyword>
<dbReference type="AlphaFoldDB" id="W5UTW7"/>
<feature type="transmembrane region" description="Helical" evidence="1">
    <location>
        <begin position="32"/>
        <end position="51"/>
    </location>
</feature>
<keyword evidence="1" id="KW-1133">Transmembrane helix</keyword>
<dbReference type="HOGENOM" id="CLU_065559_0_0_14"/>
<feature type="transmembrane region" description="Helical" evidence="1">
    <location>
        <begin position="258"/>
        <end position="277"/>
    </location>
</feature>
<sequence>MWTFLAIILAVPILLVFLVAWIKPKIKPSSNIYLYALSSGLLLMVATVGLLRESFEGAEAFAIKQTNMNHLVPLGLIIGGGSIVGLAVVFVFRYVFVRFFGGEVHNNHQGHDHSDHIINFSDVDNPKKAWLAIILLLSHRSIDGFVLGSLVAKVTAGDKVNWFLIGTFVAHMLIEILIVHYRQVQYGQTIFKSIIYNILTTLILVPIIVIGAFANKFFQQQGWILPLFNASGGAILSFVVVVELVPEFIHLRNQSSKSWHITLILFALGIVSALILLTMHQH</sequence>
<gene>
    <name evidence="2" type="ORF">MYB_02865</name>
</gene>
<evidence type="ECO:0000313" key="3">
    <source>
        <dbReference type="Proteomes" id="UP000019229"/>
    </source>
</evidence>
<dbReference type="PATRIC" id="fig|743966.3.peg.577"/>
<dbReference type="EMBL" id="CP007154">
    <property type="protein sequence ID" value="AHH45572.1"/>
    <property type="molecule type" value="Genomic_DNA"/>
</dbReference>
<dbReference type="eggNOG" id="COG0428">
    <property type="taxonomic scope" value="Bacteria"/>
</dbReference>
<organism evidence="2 3">
    <name type="scientific">Mesomycoplasma bovoculi M165/69</name>
    <dbReference type="NCBI Taxonomy" id="743966"/>
    <lineage>
        <taxon>Bacteria</taxon>
        <taxon>Bacillati</taxon>
        <taxon>Mycoplasmatota</taxon>
        <taxon>Mycoplasmoidales</taxon>
        <taxon>Metamycoplasmataceae</taxon>
        <taxon>Mesomycoplasma</taxon>
    </lineage>
</organism>
<dbReference type="STRING" id="743966.MYB_02865"/>
<accession>W5UTW7</accession>
<name>W5UTW7_9BACT</name>
<reference evidence="2 3" key="1">
    <citation type="journal article" date="2014" name="Genome Announc.">
        <title>Complete Genome Sequence of Mycoplasma bovoculi Strain M165/69T (ATCC 29104).</title>
        <authorList>
            <person name="Calcutt M.J."/>
            <person name="Foecking M.F."/>
        </authorList>
    </citation>
    <scope>NUCLEOTIDE SEQUENCE [LARGE SCALE GENOMIC DNA]</scope>
    <source>
        <strain evidence="2">M165/69</strain>
    </source>
</reference>
<feature type="transmembrane region" description="Helical" evidence="1">
    <location>
        <begin position="194"/>
        <end position="214"/>
    </location>
</feature>
<evidence type="ECO:0000256" key="1">
    <source>
        <dbReference type="SAM" id="Phobius"/>
    </source>
</evidence>
<dbReference type="KEGG" id="mbc:MYB_02865"/>
<dbReference type="Proteomes" id="UP000019229">
    <property type="component" value="Chromosome"/>
</dbReference>
<evidence type="ECO:0000313" key="2">
    <source>
        <dbReference type="EMBL" id="AHH45572.1"/>
    </source>
</evidence>
<feature type="transmembrane region" description="Helical" evidence="1">
    <location>
        <begin position="226"/>
        <end position="246"/>
    </location>
</feature>
<feature type="transmembrane region" description="Helical" evidence="1">
    <location>
        <begin position="129"/>
        <end position="150"/>
    </location>
</feature>
<protein>
    <submittedName>
        <fullName evidence="2">Uncharacterized protein</fullName>
    </submittedName>
</protein>
<proteinExistence type="predicted"/>